<dbReference type="PANTHER" id="PTHR35176">
    <property type="entry name" value="HEME OXYGENASE HI_0854-RELATED"/>
    <property type="match status" value="1"/>
</dbReference>
<keyword evidence="1" id="KW-0560">Oxidoreductase</keyword>
<evidence type="ECO:0000313" key="2">
    <source>
        <dbReference type="EMBL" id="PCR91826.1"/>
    </source>
</evidence>
<dbReference type="PANTHER" id="PTHR35176:SF6">
    <property type="entry name" value="HEME OXYGENASE HI_0854-RELATED"/>
    <property type="match status" value="1"/>
</dbReference>
<keyword evidence="3" id="KW-1185">Reference proteome</keyword>
<protein>
    <submittedName>
        <fullName evidence="2">Pyridoxamine 5'-phosphate oxidase</fullName>
    </submittedName>
</protein>
<dbReference type="Proteomes" id="UP000219689">
    <property type="component" value="Unassembled WGS sequence"/>
</dbReference>
<accession>A0A2A5QYB6</accession>
<gene>
    <name evidence="2" type="ORF">CP557_15625</name>
</gene>
<organism evidence="2 3">
    <name type="scientific">Natrinema ejinorense</name>
    <dbReference type="NCBI Taxonomy" id="373386"/>
    <lineage>
        <taxon>Archaea</taxon>
        <taxon>Methanobacteriati</taxon>
        <taxon>Methanobacteriota</taxon>
        <taxon>Stenosarchaea group</taxon>
        <taxon>Halobacteria</taxon>
        <taxon>Halobacteriales</taxon>
        <taxon>Natrialbaceae</taxon>
        <taxon>Natrinema</taxon>
    </lineage>
</organism>
<sequence length="158" mass="17352">MAVRPSKFRRVGPLASSRRLFLLLPHGTTSVSTIPPTAERLLESEPLMAHLATSVEGRPHVAPVWYRYADGGIEIVTTGRKLANVRRNPRVALSVQKDEAGQTQWMVTLLGTATVVDDAAETASARRRINEKYDADPDAHADNTLVRIDIGSASYQTY</sequence>
<dbReference type="AlphaFoldDB" id="A0A2A5QYB6"/>
<dbReference type="SUPFAM" id="SSF50475">
    <property type="entry name" value="FMN-binding split barrel"/>
    <property type="match status" value="1"/>
</dbReference>
<evidence type="ECO:0000313" key="3">
    <source>
        <dbReference type="Proteomes" id="UP000219689"/>
    </source>
</evidence>
<evidence type="ECO:0000256" key="1">
    <source>
        <dbReference type="ARBA" id="ARBA00023002"/>
    </source>
</evidence>
<dbReference type="GO" id="GO:0016627">
    <property type="term" value="F:oxidoreductase activity, acting on the CH-CH group of donors"/>
    <property type="evidence" value="ECO:0007669"/>
    <property type="project" value="TreeGrafter"/>
</dbReference>
<dbReference type="GO" id="GO:0005829">
    <property type="term" value="C:cytosol"/>
    <property type="evidence" value="ECO:0007669"/>
    <property type="project" value="TreeGrafter"/>
</dbReference>
<dbReference type="InterPro" id="IPR052019">
    <property type="entry name" value="F420H2_bilvrd_red/Heme_oxyg"/>
</dbReference>
<dbReference type="InterPro" id="IPR012349">
    <property type="entry name" value="Split_barrel_FMN-bd"/>
</dbReference>
<dbReference type="EMBL" id="NXNI01000001">
    <property type="protein sequence ID" value="PCR91826.1"/>
    <property type="molecule type" value="Genomic_DNA"/>
</dbReference>
<comment type="caution">
    <text evidence="2">The sequence shown here is derived from an EMBL/GenBank/DDBJ whole genome shotgun (WGS) entry which is preliminary data.</text>
</comment>
<proteinExistence type="predicted"/>
<name>A0A2A5QYB6_9EURY</name>
<reference evidence="2 3" key="1">
    <citation type="submission" date="2017-09" db="EMBL/GenBank/DDBJ databases">
        <title>Genome sequences of Natrinema ejinorence JCM 13890T.</title>
        <authorList>
            <person name="Roh S.W."/>
            <person name="Kim Y.B."/>
            <person name="Kim J.Y."/>
        </authorList>
    </citation>
    <scope>NUCLEOTIDE SEQUENCE [LARGE SCALE GENOMIC DNA]</scope>
    <source>
        <strain evidence="2 3">JCM 13890</strain>
    </source>
</reference>
<dbReference type="GO" id="GO:0070967">
    <property type="term" value="F:coenzyme F420 binding"/>
    <property type="evidence" value="ECO:0007669"/>
    <property type="project" value="TreeGrafter"/>
</dbReference>
<dbReference type="InterPro" id="IPR024747">
    <property type="entry name" value="Pyridox_Oxase-rel"/>
</dbReference>
<dbReference type="Gene3D" id="2.30.110.10">
    <property type="entry name" value="Electron Transport, Fmn-binding Protein, Chain A"/>
    <property type="match status" value="1"/>
</dbReference>
<dbReference type="Pfam" id="PF12900">
    <property type="entry name" value="Pyridox_ox_2"/>
    <property type="match status" value="1"/>
</dbReference>
<dbReference type="OrthoDB" id="4669at2157"/>